<dbReference type="PANTHER" id="PTHR38834:SF3">
    <property type="entry name" value="SOLUTE-BINDING PROTEIN FAMILY 3_N-TERMINAL DOMAIN-CONTAINING PROTEIN"/>
    <property type="match status" value="1"/>
</dbReference>
<dbReference type="Proteomes" id="UP000199371">
    <property type="component" value="Unassembled WGS sequence"/>
</dbReference>
<keyword evidence="1" id="KW-0732">Signal</keyword>
<keyword evidence="4" id="KW-1185">Reference proteome</keyword>
<dbReference type="SUPFAM" id="SSF53850">
    <property type="entry name" value="Periplasmic binding protein-like II"/>
    <property type="match status" value="1"/>
</dbReference>
<dbReference type="AlphaFoldDB" id="A0A1H6K0K5"/>
<evidence type="ECO:0000259" key="2">
    <source>
        <dbReference type="Pfam" id="PF00497"/>
    </source>
</evidence>
<dbReference type="PANTHER" id="PTHR38834">
    <property type="entry name" value="PERIPLASMIC SUBSTRATE BINDING PROTEIN FAMILY 3"/>
    <property type="match status" value="1"/>
</dbReference>
<evidence type="ECO:0000313" key="4">
    <source>
        <dbReference type="Proteomes" id="UP000199371"/>
    </source>
</evidence>
<name>A0A1H6K0K5_9GAMM</name>
<feature type="signal peptide" evidence="1">
    <location>
        <begin position="1"/>
        <end position="20"/>
    </location>
</feature>
<dbReference type="STRING" id="173990.SAMN05660691_00738"/>
<accession>A0A1H6K0K5</accession>
<dbReference type="Pfam" id="PF00497">
    <property type="entry name" value="SBP_bac_3"/>
    <property type="match status" value="1"/>
</dbReference>
<feature type="chain" id="PRO_5011725780" evidence="1">
    <location>
        <begin position="21"/>
        <end position="252"/>
    </location>
</feature>
<dbReference type="Gene3D" id="3.40.190.10">
    <property type="entry name" value="Periplasmic binding protein-like II"/>
    <property type="match status" value="2"/>
</dbReference>
<reference evidence="4" key="1">
    <citation type="submission" date="2016-10" db="EMBL/GenBank/DDBJ databases">
        <authorList>
            <person name="Varghese N."/>
            <person name="Submissions S."/>
        </authorList>
    </citation>
    <scope>NUCLEOTIDE SEQUENCE [LARGE SCALE GENOMIC DNA]</scope>
    <source>
        <strain evidence="4">DSM 17616</strain>
    </source>
</reference>
<dbReference type="InterPro" id="IPR001638">
    <property type="entry name" value="Solute-binding_3/MltF_N"/>
</dbReference>
<gene>
    <name evidence="3" type="ORF">SAMN05660691_00738</name>
</gene>
<protein>
    <submittedName>
        <fullName evidence="3">Polar amino acid transport system substrate-binding protein</fullName>
    </submittedName>
</protein>
<evidence type="ECO:0000313" key="3">
    <source>
        <dbReference type="EMBL" id="SEH66444.1"/>
    </source>
</evidence>
<dbReference type="EMBL" id="FNXF01000002">
    <property type="protein sequence ID" value="SEH66444.1"/>
    <property type="molecule type" value="Genomic_DNA"/>
</dbReference>
<proteinExistence type="predicted"/>
<evidence type="ECO:0000256" key="1">
    <source>
        <dbReference type="SAM" id="SignalP"/>
    </source>
</evidence>
<feature type="domain" description="Solute-binding protein family 3/N-terminal" evidence="2">
    <location>
        <begin position="30"/>
        <end position="247"/>
    </location>
</feature>
<sequence>MRKIWSGLVVIMSVFLTAAAPVSGQLTIYTEHFPPYSYLASDTVTGINTELVRLSCEKAGLNCNFLLYPWLRAYDAAQKEPAAAVYSTSRNALREPLFKWVGPLAHSHANMYRLKSRPDINPATLEEAKRYVVAVARGDVYELYLQSQGFEHGVNLLGLTAKADAVGLFLQGKVDLLIGSELILPVWLAKYNETLDSIEPVLDLSVVGANYLALNLAVPNETVEKLQLALDELYANGEYQRLMQLYIHNNSN</sequence>
<organism evidence="3 4">
    <name type="scientific">Rheinheimera pacifica</name>
    <dbReference type="NCBI Taxonomy" id="173990"/>
    <lineage>
        <taxon>Bacteria</taxon>
        <taxon>Pseudomonadati</taxon>
        <taxon>Pseudomonadota</taxon>
        <taxon>Gammaproteobacteria</taxon>
        <taxon>Chromatiales</taxon>
        <taxon>Chromatiaceae</taxon>
        <taxon>Rheinheimera</taxon>
    </lineage>
</organism>